<keyword evidence="2" id="KW-1185">Reference proteome</keyword>
<name>A0ABQ3MWD7_9BACI</name>
<proteinExistence type="predicted"/>
<dbReference type="RefSeq" id="WP_191269472.1">
    <property type="nucleotide sequence ID" value="NZ_BNDS01000002.1"/>
</dbReference>
<evidence type="ECO:0000313" key="2">
    <source>
        <dbReference type="Proteomes" id="UP000637074"/>
    </source>
</evidence>
<organism evidence="1 2">
    <name type="scientific">Neobacillus kokaensis</name>
    <dbReference type="NCBI Taxonomy" id="2759023"/>
    <lineage>
        <taxon>Bacteria</taxon>
        <taxon>Bacillati</taxon>
        <taxon>Bacillota</taxon>
        <taxon>Bacilli</taxon>
        <taxon>Bacillales</taxon>
        <taxon>Bacillaceae</taxon>
        <taxon>Neobacillus</taxon>
    </lineage>
</organism>
<dbReference type="EMBL" id="BNDS01000002">
    <property type="protein sequence ID" value="GHH96998.1"/>
    <property type="molecule type" value="Genomic_DNA"/>
</dbReference>
<accession>A0ABQ3MWD7</accession>
<sequence>MINMTELQQIKQFSKRLASIGKLQYIPGIWVNGKYFWLQNRMEKVIYEEGLIIKVEQKHLHSKIHFFNIFVSNHSHQSKDIKILAMHHFQNAHQDHLTFVSPTDQRIFHHAGQNVFLVNLMHNESETKEYTTMPLWNVYTNQIWSSLQNGTLKYQPMAKGPAASILAEKITVSPQKTEKISTWTIAGKNKNEVIAMEQALLKIH</sequence>
<reference evidence="1 2" key="1">
    <citation type="journal article" date="2022" name="Int. J. Syst. Evol. Microbiol.">
        <title>Neobacillus kokaensis sp. nov., isolated from soil.</title>
        <authorList>
            <person name="Yuki K."/>
            <person name="Matsubara H."/>
            <person name="Yamaguchi S."/>
        </authorList>
    </citation>
    <scope>NUCLEOTIDE SEQUENCE [LARGE SCALE GENOMIC DNA]</scope>
    <source>
        <strain evidence="1 2">LOB 377</strain>
    </source>
</reference>
<evidence type="ECO:0000313" key="1">
    <source>
        <dbReference type="EMBL" id="GHH96998.1"/>
    </source>
</evidence>
<dbReference type="Proteomes" id="UP000637074">
    <property type="component" value="Unassembled WGS sequence"/>
</dbReference>
<protein>
    <submittedName>
        <fullName evidence="1">Uncharacterized protein</fullName>
    </submittedName>
</protein>
<comment type="caution">
    <text evidence="1">The sequence shown here is derived from an EMBL/GenBank/DDBJ whole genome shotgun (WGS) entry which is preliminary data.</text>
</comment>
<gene>
    <name evidence="1" type="ORF">AM1BK_05410</name>
</gene>